<name>A0A6M3LEL3_9ZZZZ</name>
<gene>
    <name evidence="1" type="ORF">MM415A03651_0016</name>
    <name evidence="2" type="ORF">MM415B04311_0012</name>
</gene>
<dbReference type="EMBL" id="MT141803">
    <property type="protein sequence ID" value="QJA70571.1"/>
    <property type="molecule type" value="Genomic_DNA"/>
</dbReference>
<accession>A0A6M3LEL3</accession>
<protein>
    <submittedName>
        <fullName evidence="2">Uncharacterized protein</fullName>
    </submittedName>
</protein>
<dbReference type="EMBL" id="MT143132">
    <property type="protein sequence ID" value="QJA93230.1"/>
    <property type="molecule type" value="Genomic_DNA"/>
</dbReference>
<dbReference type="AlphaFoldDB" id="A0A6M3LEL3"/>
<proteinExistence type="predicted"/>
<reference evidence="2" key="1">
    <citation type="submission" date="2020-03" db="EMBL/GenBank/DDBJ databases">
        <title>The deep terrestrial virosphere.</title>
        <authorList>
            <person name="Holmfeldt K."/>
            <person name="Nilsson E."/>
            <person name="Simone D."/>
            <person name="Lopez-Fernandez M."/>
            <person name="Wu X."/>
            <person name="de Brujin I."/>
            <person name="Lundin D."/>
            <person name="Andersson A."/>
            <person name="Bertilsson S."/>
            <person name="Dopson M."/>
        </authorList>
    </citation>
    <scope>NUCLEOTIDE SEQUENCE</scope>
    <source>
        <strain evidence="1">MM415A03651</strain>
        <strain evidence="2">MM415B04311</strain>
    </source>
</reference>
<evidence type="ECO:0000313" key="1">
    <source>
        <dbReference type="EMBL" id="QJA70571.1"/>
    </source>
</evidence>
<sequence>MNESKYHIVGVHIDQCEIIDVCDTLADANYLVKEYRVELGITWAITKKYNEDYKESEA</sequence>
<organism evidence="2">
    <name type="scientific">viral metagenome</name>
    <dbReference type="NCBI Taxonomy" id="1070528"/>
    <lineage>
        <taxon>unclassified sequences</taxon>
        <taxon>metagenomes</taxon>
        <taxon>organismal metagenomes</taxon>
    </lineage>
</organism>
<evidence type="ECO:0000313" key="2">
    <source>
        <dbReference type="EMBL" id="QJA93230.1"/>
    </source>
</evidence>